<comment type="caution">
    <text evidence="2">The sequence shown here is derived from an EMBL/GenBank/DDBJ whole genome shotgun (WGS) entry which is preliminary data.</text>
</comment>
<reference evidence="2" key="1">
    <citation type="submission" date="2020-08" db="EMBL/GenBank/DDBJ databases">
        <title>Ramlibacter sp. GTP1 16S ribosomal RNA gene genome sequencing and assembly.</title>
        <authorList>
            <person name="Kang M."/>
        </authorList>
    </citation>
    <scope>NUCLEOTIDE SEQUENCE</scope>
    <source>
        <strain evidence="2">GTP1</strain>
    </source>
</reference>
<accession>A0A923S3V6</accession>
<dbReference type="RefSeq" id="WP_187083318.1">
    <property type="nucleotide sequence ID" value="NZ_JACORU010000008.1"/>
</dbReference>
<protein>
    <submittedName>
        <fullName evidence="2">Uncharacterized protein</fullName>
    </submittedName>
</protein>
<organism evidence="2 3">
    <name type="scientific">Ramlibacter albus</name>
    <dbReference type="NCBI Taxonomy" id="2079448"/>
    <lineage>
        <taxon>Bacteria</taxon>
        <taxon>Pseudomonadati</taxon>
        <taxon>Pseudomonadota</taxon>
        <taxon>Betaproteobacteria</taxon>
        <taxon>Burkholderiales</taxon>
        <taxon>Comamonadaceae</taxon>
        <taxon>Ramlibacter</taxon>
    </lineage>
</organism>
<evidence type="ECO:0000313" key="2">
    <source>
        <dbReference type="EMBL" id="MBC5766821.1"/>
    </source>
</evidence>
<evidence type="ECO:0000256" key="1">
    <source>
        <dbReference type="SAM" id="MobiDB-lite"/>
    </source>
</evidence>
<dbReference type="Proteomes" id="UP000596827">
    <property type="component" value="Unassembled WGS sequence"/>
</dbReference>
<name>A0A923S3V6_9BURK</name>
<keyword evidence="3" id="KW-1185">Reference proteome</keyword>
<feature type="compositionally biased region" description="Basic and acidic residues" evidence="1">
    <location>
        <begin position="1"/>
        <end position="26"/>
    </location>
</feature>
<dbReference type="EMBL" id="JACORU010000008">
    <property type="protein sequence ID" value="MBC5766821.1"/>
    <property type="molecule type" value="Genomic_DNA"/>
</dbReference>
<sequence length="700" mass="74985">MDGKAGGVREPRGILKKPAFEPRTGDNKGATSKQVTLHLPTCDAPLFQRPLQVDEPALPLLVPVQRHAAISEALEGRCSVPDEKAHALLGRVRRCSPDDEGGPLELDLTALSRDNVLAVQALPVWAEAQLWGEAGFQSVVIDRSLRGDGDVAGGFGNFPRLEEVDWAREGRSGPGVLKELRPESQDRQAADVKRGPAAALDATALCREILDAAQSGRPKVMRNSVRAFVDMLVRCPHDAAAVRALGTLKVQAVLGKHAQLMTAIVESLLRAAPALGEERTVALLQASEQDGLPLMHCIALKQKGRDWGDGAYDALLKFLAPIFASHVLGEDAKRGICASAFCQAATAQSCPSYKRAQSVIEPGFEIWASAAETALGCGQDWVACAIADAVSSSHGLTTSLKQELLLSGLGVPLPRMLGNFERFMPERCKAIERFYAGIAAEVRQAAESEDQFKWESPSDGRQRADILKQNNQPAPFFFISREIEAIVQPWPSRDVVRSSLREIVRIAADLPAEVPVDGVMGRIQHDAVANGKSWVMKEVVSAVLGPPGKPCIARHWKAMLMARSEVGAPMLAALAASEPRFRDWEDSADAIAAHVRAILESPGVSGNDKLEICLSAHAVDGRPMSAAAISAAQEVPWVAIGVLTGVARSTVDKETARQLLDAMKVDVPALLDKVSRSGPSPAVRRQCDAIRSLLATLAAT</sequence>
<evidence type="ECO:0000313" key="3">
    <source>
        <dbReference type="Proteomes" id="UP000596827"/>
    </source>
</evidence>
<gene>
    <name evidence="2" type="ORF">H8R02_20315</name>
</gene>
<dbReference type="AlphaFoldDB" id="A0A923S3V6"/>
<feature type="region of interest" description="Disordered" evidence="1">
    <location>
        <begin position="1"/>
        <end position="32"/>
    </location>
</feature>
<proteinExistence type="predicted"/>